<keyword evidence="3" id="KW-1185">Reference proteome</keyword>
<dbReference type="InterPro" id="IPR036291">
    <property type="entry name" value="NAD(P)-bd_dom_sf"/>
</dbReference>
<sequence length="206" mass="21901">MACLALAKELQNRNVVATVRSTTPLEGIDTLTDVDITSDASIAKAVQHPLVQELDIIIINAAVGGLDSLLASSPSTLESHLVTNIISLHHIISACLPALRQGREKKIIFMSSSSGFFQIVASPTRRVRSGVYSVSKAALNMLTAQYADEMKEEGYVIMPVHPGSVATDMGSSAGKGGMEPSVSARRVVDVVEALKKEDNANSFPVR</sequence>
<dbReference type="RefSeq" id="XP_060326130.1">
    <property type="nucleotide sequence ID" value="XM_060479667.1"/>
</dbReference>
<dbReference type="InterPro" id="IPR052184">
    <property type="entry name" value="SDR_enzymes"/>
</dbReference>
<protein>
    <recommendedName>
        <fullName evidence="4">NAD(P)-binding protein</fullName>
    </recommendedName>
</protein>
<organism evidence="2 3">
    <name type="scientific">Armillaria tabescens</name>
    <name type="common">Ringless honey mushroom</name>
    <name type="synonym">Agaricus tabescens</name>
    <dbReference type="NCBI Taxonomy" id="1929756"/>
    <lineage>
        <taxon>Eukaryota</taxon>
        <taxon>Fungi</taxon>
        <taxon>Dikarya</taxon>
        <taxon>Basidiomycota</taxon>
        <taxon>Agaricomycotina</taxon>
        <taxon>Agaricomycetes</taxon>
        <taxon>Agaricomycetidae</taxon>
        <taxon>Agaricales</taxon>
        <taxon>Marasmiineae</taxon>
        <taxon>Physalacriaceae</taxon>
        <taxon>Desarmillaria</taxon>
    </lineage>
</organism>
<dbReference type="PANTHER" id="PTHR45458:SF1">
    <property type="entry name" value="SHORT CHAIN DEHYDROGENASE"/>
    <property type="match status" value="1"/>
</dbReference>
<keyword evidence="1" id="KW-0521">NADP</keyword>
<reference evidence="2" key="1">
    <citation type="submission" date="2023-06" db="EMBL/GenBank/DDBJ databases">
        <authorList>
            <consortium name="Lawrence Berkeley National Laboratory"/>
            <person name="Ahrendt S."/>
            <person name="Sahu N."/>
            <person name="Indic B."/>
            <person name="Wong-Bajracharya J."/>
            <person name="Merenyi Z."/>
            <person name="Ke H.-M."/>
            <person name="Monk M."/>
            <person name="Kocsube S."/>
            <person name="Drula E."/>
            <person name="Lipzen A."/>
            <person name="Balint B."/>
            <person name="Henrissat B."/>
            <person name="Andreopoulos B."/>
            <person name="Martin F.M."/>
            <person name="Harder C.B."/>
            <person name="Rigling D."/>
            <person name="Ford K.L."/>
            <person name="Foster G.D."/>
            <person name="Pangilinan J."/>
            <person name="Papanicolaou A."/>
            <person name="Barry K."/>
            <person name="LaButti K."/>
            <person name="Viragh M."/>
            <person name="Koriabine M."/>
            <person name="Yan M."/>
            <person name="Riley R."/>
            <person name="Champramary S."/>
            <person name="Plett K.L."/>
            <person name="Tsai I.J."/>
            <person name="Slot J."/>
            <person name="Sipos G."/>
            <person name="Plett J."/>
            <person name="Nagy L.G."/>
            <person name="Grigoriev I.V."/>
        </authorList>
    </citation>
    <scope>NUCLEOTIDE SEQUENCE</scope>
    <source>
        <strain evidence="2">CCBAS 213</strain>
    </source>
</reference>
<evidence type="ECO:0000313" key="3">
    <source>
        <dbReference type="Proteomes" id="UP001175211"/>
    </source>
</evidence>
<dbReference type="PANTHER" id="PTHR45458">
    <property type="entry name" value="SHORT-CHAIN DEHYDROGENASE/REDUCTASE SDR"/>
    <property type="match status" value="1"/>
</dbReference>
<comment type="caution">
    <text evidence="2">The sequence shown here is derived from an EMBL/GenBank/DDBJ whole genome shotgun (WGS) entry which is preliminary data.</text>
</comment>
<dbReference type="InterPro" id="IPR020904">
    <property type="entry name" value="Sc_DH/Rdtase_CS"/>
</dbReference>
<evidence type="ECO:0000313" key="2">
    <source>
        <dbReference type="EMBL" id="KAK0447409.1"/>
    </source>
</evidence>
<dbReference type="SUPFAM" id="SSF51735">
    <property type="entry name" value="NAD(P)-binding Rossmann-fold domains"/>
    <property type="match status" value="1"/>
</dbReference>
<dbReference type="PRINTS" id="PR00081">
    <property type="entry name" value="GDHRDH"/>
</dbReference>
<evidence type="ECO:0008006" key="4">
    <source>
        <dbReference type="Google" id="ProtNLM"/>
    </source>
</evidence>
<proteinExistence type="predicted"/>
<dbReference type="Gene3D" id="3.40.50.720">
    <property type="entry name" value="NAD(P)-binding Rossmann-like Domain"/>
    <property type="match status" value="1"/>
</dbReference>
<dbReference type="GO" id="GO:0016616">
    <property type="term" value="F:oxidoreductase activity, acting on the CH-OH group of donors, NAD or NADP as acceptor"/>
    <property type="evidence" value="ECO:0007669"/>
    <property type="project" value="TreeGrafter"/>
</dbReference>
<name>A0AA39MVC7_ARMTA</name>
<accession>A0AA39MVC7</accession>
<gene>
    <name evidence="2" type="ORF">EV420DRAFT_1713720</name>
</gene>
<dbReference type="Pfam" id="PF00106">
    <property type="entry name" value="adh_short"/>
    <property type="match status" value="1"/>
</dbReference>
<dbReference type="GeneID" id="85363215"/>
<dbReference type="InterPro" id="IPR002347">
    <property type="entry name" value="SDR_fam"/>
</dbReference>
<dbReference type="AlphaFoldDB" id="A0AA39MVC7"/>
<dbReference type="PROSITE" id="PS00061">
    <property type="entry name" value="ADH_SHORT"/>
    <property type="match status" value="1"/>
</dbReference>
<dbReference type="Proteomes" id="UP001175211">
    <property type="component" value="Unassembled WGS sequence"/>
</dbReference>
<evidence type="ECO:0000256" key="1">
    <source>
        <dbReference type="ARBA" id="ARBA00022857"/>
    </source>
</evidence>
<dbReference type="EMBL" id="JAUEPS010000044">
    <property type="protein sequence ID" value="KAK0447409.1"/>
    <property type="molecule type" value="Genomic_DNA"/>
</dbReference>